<dbReference type="Proteomes" id="UP000829398">
    <property type="component" value="Chromosome 4"/>
</dbReference>
<organism evidence="1 2">
    <name type="scientific">Citrus sinensis</name>
    <name type="common">Sweet orange</name>
    <name type="synonym">Citrus aurantium var. sinensis</name>
    <dbReference type="NCBI Taxonomy" id="2711"/>
    <lineage>
        <taxon>Eukaryota</taxon>
        <taxon>Viridiplantae</taxon>
        <taxon>Streptophyta</taxon>
        <taxon>Embryophyta</taxon>
        <taxon>Tracheophyta</taxon>
        <taxon>Spermatophyta</taxon>
        <taxon>Magnoliopsida</taxon>
        <taxon>eudicotyledons</taxon>
        <taxon>Gunneridae</taxon>
        <taxon>Pentapetalae</taxon>
        <taxon>rosids</taxon>
        <taxon>malvids</taxon>
        <taxon>Sapindales</taxon>
        <taxon>Rutaceae</taxon>
        <taxon>Aurantioideae</taxon>
        <taxon>Citrus</taxon>
    </lineage>
</organism>
<comment type="caution">
    <text evidence="1">The sequence shown here is derived from an EMBL/GenBank/DDBJ whole genome shotgun (WGS) entry which is preliminary data.</text>
</comment>
<protein>
    <submittedName>
        <fullName evidence="1">WPP domain associated protein</fullName>
    </submittedName>
</protein>
<evidence type="ECO:0000313" key="2">
    <source>
        <dbReference type="Proteomes" id="UP000829398"/>
    </source>
</evidence>
<gene>
    <name evidence="1" type="ORF">KPL71_011565</name>
</gene>
<proteinExistence type="predicted"/>
<name>A0ACB8L4I5_CITSI</name>
<evidence type="ECO:0000313" key="1">
    <source>
        <dbReference type="EMBL" id="KAH9768323.1"/>
    </source>
</evidence>
<dbReference type="EMBL" id="CM039173">
    <property type="protein sequence ID" value="KAH9768323.1"/>
    <property type="molecule type" value="Genomic_DNA"/>
</dbReference>
<accession>A0ACB8L4I5</accession>
<keyword evidence="2" id="KW-1185">Reference proteome</keyword>
<reference evidence="2" key="1">
    <citation type="journal article" date="2023" name="Hortic. Res.">
        <title>A chromosome-level phased genome enabling allele-level studies in sweet orange: a case study on citrus Huanglongbing tolerance.</title>
        <authorList>
            <person name="Wu B."/>
            <person name="Yu Q."/>
            <person name="Deng Z."/>
            <person name="Duan Y."/>
            <person name="Luo F."/>
            <person name="Gmitter F. Jr."/>
        </authorList>
    </citation>
    <scope>NUCLEOTIDE SEQUENCE [LARGE SCALE GENOMIC DNA]</scope>
    <source>
        <strain evidence="2">cv. Valencia</strain>
    </source>
</reference>
<sequence>MDGLFGLLEGTLRISLTDATMMWIVHYAMDRAHGKVKSKDGVIQRLNEISKFYELAVIQLEGCMKFVQEDADNNMFESCHEKVLADLEEIKDRLQGRLQDSEMALREKDKELTERFENELKLRQALDAKEKELVALQNASVELERTKSDADAELSMSSPGSRDEDRDSEISELMHSVDQQVLHIEHEVIDEERNGGIDHTKIEQMGSDINILKETLHQAFGKMQNAIFLSELGPQERQWRWTIEKDAICTLINGFVNDFKENFEMEVRKQEKQVFMSLSEHLSDLMTEVTCLRNELESFINQNEAQLKASKGNENLQSSTKTNIESRIPPRPRRSLSEGDSCANFSSKVEEVESEEGDGQSVAKIIKSHESIIRRKFDEVKWLKREMFPEKGCSNLRREKDPVSLNRRIQEVIVRLDSLMNCNARLVETFGDYGGDQGDESSAAKILLKSDVRKETNSDIDSLDGVWKKMNNVSVADAANEELQIEIRMLKEEVESNKFEAQMREEIHYTVCSEAVKGFCSALDRKLEHFRDEFSLSEDICSVLYQEICKDWNEKIGNYIIDRLITEEVSRAVFDETIRDVVNTANYTFAKLQEVEVPDKSLEIAEFFVKENVYMVLFRETIDEWKKEIDACNIEYLFRQEIQEFVFREAMKDACQEEARKQDKSSSNNRDGSFEGNGEESFIEKLDMLLKCLEEDGDLMVSASSEVNEHKKQLDWVEMETGLLNEHEIFQELMNEDESTFTSVRSKLEKALDRLATSKTIMSELESSFGTADYGQERVDDQMIPADNVHDKNSITFQQQNEEIPRNQLDSMFTPILEFSQVFGNFELQAQEKLADKVLRLEEMKHQLDLLVELVSSIQKRELLYRTAFIRRSKNLQMAETEVDLLGDQVDAQIGLLHKIYTTLHQHSPVLQQHFEMSNDVFSQNSFILYLGLRDTEVDPERTNWRNSLSLSTNVEHLLKAGCSTMSTKAHLLALSTTIFLLFIVFRLSPFCVYKIDYDGGYVLCVSLFKKFPPISSRDTVASLDSYESFKDRKYNLPPAIDEKEDAVNLSDKNFSDVLAKNQHVMVAFYAPWCFWSKKLAPEYEAAATELKGKAVLAKVNAINEIELAKRWGIQGYPTIYFFVNGVHVDTYYHDRKKDAIVNYIKTKMAGDLYTVMTTENAEHLLTAQSTIALGFLNSLKGLEGEVLVAASKLHPDVLFFQTTRADVAKMFLIDPEIKRPALVLLEKESKQLSHFDGPFTISVIDDFISSNKIPLMITYSRETTPLILNSPLKLLWLFAAVHDSEAKSIFQETARAFKGKGHTSRVIAVASIRKRKKYALNGELTLSNVKSFALDFLGDKLRNQQSKTALSQIQLQQKLLARLPVPDMMTKEAI</sequence>